<dbReference type="InterPro" id="IPR036259">
    <property type="entry name" value="MFS_trans_sf"/>
</dbReference>
<name>A0ABX0FNQ8_9BURK</name>
<evidence type="ECO:0000259" key="7">
    <source>
        <dbReference type="PROSITE" id="PS50850"/>
    </source>
</evidence>
<evidence type="ECO:0000256" key="6">
    <source>
        <dbReference type="SAM" id="Phobius"/>
    </source>
</evidence>
<feature type="transmembrane region" description="Helical" evidence="6">
    <location>
        <begin position="88"/>
        <end position="107"/>
    </location>
</feature>
<keyword evidence="2" id="KW-0813">Transport</keyword>
<evidence type="ECO:0000256" key="1">
    <source>
        <dbReference type="ARBA" id="ARBA00004141"/>
    </source>
</evidence>
<dbReference type="PANTHER" id="PTHR23505:SF79">
    <property type="entry name" value="PROTEIN SPINSTER"/>
    <property type="match status" value="1"/>
</dbReference>
<dbReference type="RefSeq" id="WP_166105822.1">
    <property type="nucleotide sequence ID" value="NZ_JAADJT010000008.1"/>
</dbReference>
<gene>
    <name evidence="8" type="ORF">GW587_18185</name>
</gene>
<comment type="caution">
    <text evidence="8">The sequence shown here is derived from an EMBL/GenBank/DDBJ whole genome shotgun (WGS) entry which is preliminary data.</text>
</comment>
<dbReference type="InterPro" id="IPR011701">
    <property type="entry name" value="MFS"/>
</dbReference>
<feature type="transmembrane region" description="Helical" evidence="6">
    <location>
        <begin position="189"/>
        <end position="209"/>
    </location>
</feature>
<dbReference type="Gene3D" id="1.20.1250.20">
    <property type="entry name" value="MFS general substrate transporter like domains"/>
    <property type="match status" value="1"/>
</dbReference>
<dbReference type="SUPFAM" id="SSF103473">
    <property type="entry name" value="MFS general substrate transporter"/>
    <property type="match status" value="1"/>
</dbReference>
<keyword evidence="3 6" id="KW-0812">Transmembrane</keyword>
<evidence type="ECO:0000256" key="4">
    <source>
        <dbReference type="ARBA" id="ARBA00022989"/>
    </source>
</evidence>
<feature type="transmembrane region" description="Helical" evidence="6">
    <location>
        <begin position="146"/>
        <end position="169"/>
    </location>
</feature>
<dbReference type="InterPro" id="IPR020846">
    <property type="entry name" value="MFS_dom"/>
</dbReference>
<keyword evidence="5 6" id="KW-0472">Membrane</keyword>
<comment type="subcellular location">
    <subcellularLocation>
        <location evidence="1">Membrane</location>
        <topology evidence="1">Multi-pass membrane protein</topology>
    </subcellularLocation>
</comment>
<sequence length="441" mass="44692">MQPMQLAQVAPRSEGRVRNTAIGLIALAVFTGTAARYALSPMQELVKADLGLGDNQVALLQGMAIALPTALMSIPIGRLVDRANRTRLLVVLALLCALGSLMTALAHGFGATFAARMLVGAAVVAAQPAALSLVSDLTEPAQRGRMITVVSLGQAFGGTAAYMSAGALLEWLPRQVAAGGLLAGLAPWRLVQLAFALAVLAATVALLAMREPVRREAGSGAGAASEGLGMTLRALAAHRRLLLPLAVGMVSIGMADAAAGIWAVPILTRVFHQNPADFGAWLGMLNLGSGIVGAIVGGLAADLGQRGRGPGGALLGAAFGAALSVPAALFPVMPSVGWFAFLLGVLLAAGACVNIAATSAVMVLLPNRLRGICMSMLVAIIGLVAFGIAPLLVSFSAHWSARGGDLTAPLAVVGVATSLAAVAAFVRAMAVVRDFKQEEST</sequence>
<dbReference type="InterPro" id="IPR044770">
    <property type="entry name" value="MFS_spinster-like"/>
</dbReference>
<feature type="transmembrane region" description="Helical" evidence="6">
    <location>
        <begin position="113"/>
        <end position="134"/>
    </location>
</feature>
<feature type="transmembrane region" description="Helical" evidence="6">
    <location>
        <begin position="313"/>
        <end position="332"/>
    </location>
</feature>
<feature type="transmembrane region" description="Helical" evidence="6">
    <location>
        <begin position="377"/>
        <end position="400"/>
    </location>
</feature>
<evidence type="ECO:0000256" key="5">
    <source>
        <dbReference type="ARBA" id="ARBA00023136"/>
    </source>
</evidence>
<feature type="domain" description="Major facilitator superfamily (MFS) profile" evidence="7">
    <location>
        <begin position="21"/>
        <end position="432"/>
    </location>
</feature>
<keyword evidence="4 6" id="KW-1133">Transmembrane helix</keyword>
<feature type="transmembrane region" description="Helical" evidence="6">
    <location>
        <begin position="406"/>
        <end position="426"/>
    </location>
</feature>
<evidence type="ECO:0000313" key="9">
    <source>
        <dbReference type="Proteomes" id="UP000666369"/>
    </source>
</evidence>
<dbReference type="Proteomes" id="UP000666369">
    <property type="component" value="Unassembled WGS sequence"/>
</dbReference>
<feature type="transmembrane region" description="Helical" evidence="6">
    <location>
        <begin position="338"/>
        <end position="365"/>
    </location>
</feature>
<proteinExistence type="predicted"/>
<evidence type="ECO:0000313" key="8">
    <source>
        <dbReference type="EMBL" id="NGZ86174.1"/>
    </source>
</evidence>
<reference evidence="9" key="1">
    <citation type="submission" date="2023-07" db="EMBL/GenBank/DDBJ databases">
        <title>Duganella aceri sp. nov., isolated from tree sap.</title>
        <authorList>
            <person name="Kim I.S."/>
        </authorList>
    </citation>
    <scope>NUCLEOTIDE SEQUENCE [LARGE SCALE GENOMIC DNA]</scope>
    <source>
        <strain evidence="9">SAP-35</strain>
    </source>
</reference>
<feature type="transmembrane region" description="Helical" evidence="6">
    <location>
        <begin position="241"/>
        <end position="266"/>
    </location>
</feature>
<feature type="transmembrane region" description="Helical" evidence="6">
    <location>
        <begin position="21"/>
        <end position="39"/>
    </location>
</feature>
<organism evidence="8 9">
    <name type="scientific">Duganella aceris</name>
    <dbReference type="NCBI Taxonomy" id="2703883"/>
    <lineage>
        <taxon>Bacteria</taxon>
        <taxon>Pseudomonadati</taxon>
        <taxon>Pseudomonadota</taxon>
        <taxon>Betaproteobacteria</taxon>
        <taxon>Burkholderiales</taxon>
        <taxon>Oxalobacteraceae</taxon>
        <taxon>Telluria group</taxon>
        <taxon>Duganella</taxon>
    </lineage>
</organism>
<feature type="transmembrane region" description="Helical" evidence="6">
    <location>
        <begin position="278"/>
        <end position="301"/>
    </location>
</feature>
<evidence type="ECO:0000256" key="2">
    <source>
        <dbReference type="ARBA" id="ARBA00022448"/>
    </source>
</evidence>
<protein>
    <submittedName>
        <fullName evidence="8">MFS transporter</fullName>
    </submittedName>
</protein>
<dbReference type="PANTHER" id="PTHR23505">
    <property type="entry name" value="SPINSTER"/>
    <property type="match status" value="1"/>
</dbReference>
<dbReference type="EMBL" id="JAADJT010000008">
    <property type="protein sequence ID" value="NGZ86174.1"/>
    <property type="molecule type" value="Genomic_DNA"/>
</dbReference>
<accession>A0ABX0FNQ8</accession>
<dbReference type="PROSITE" id="PS50850">
    <property type="entry name" value="MFS"/>
    <property type="match status" value="1"/>
</dbReference>
<keyword evidence="9" id="KW-1185">Reference proteome</keyword>
<evidence type="ECO:0000256" key="3">
    <source>
        <dbReference type="ARBA" id="ARBA00022692"/>
    </source>
</evidence>
<feature type="transmembrane region" description="Helical" evidence="6">
    <location>
        <begin position="59"/>
        <end position="76"/>
    </location>
</feature>
<dbReference type="Pfam" id="PF07690">
    <property type="entry name" value="MFS_1"/>
    <property type="match status" value="1"/>
</dbReference>